<keyword evidence="4" id="KW-1185">Reference proteome</keyword>
<dbReference type="Proteomes" id="UP000499080">
    <property type="component" value="Unassembled WGS sequence"/>
</dbReference>
<proteinExistence type="predicted"/>
<gene>
    <name evidence="3" type="ORF">AVEN_83603_1</name>
</gene>
<organism evidence="3 4">
    <name type="scientific">Araneus ventricosus</name>
    <name type="common">Orbweaver spider</name>
    <name type="synonym">Epeira ventricosa</name>
    <dbReference type="NCBI Taxonomy" id="182803"/>
    <lineage>
        <taxon>Eukaryota</taxon>
        <taxon>Metazoa</taxon>
        <taxon>Ecdysozoa</taxon>
        <taxon>Arthropoda</taxon>
        <taxon>Chelicerata</taxon>
        <taxon>Arachnida</taxon>
        <taxon>Araneae</taxon>
        <taxon>Araneomorphae</taxon>
        <taxon>Entelegynae</taxon>
        <taxon>Araneoidea</taxon>
        <taxon>Araneidae</taxon>
        <taxon>Araneus</taxon>
    </lineage>
</organism>
<dbReference type="EMBL" id="BGPR01001172">
    <property type="protein sequence ID" value="GBM47276.1"/>
    <property type="molecule type" value="Genomic_DNA"/>
</dbReference>
<evidence type="ECO:0000256" key="1">
    <source>
        <dbReference type="SAM" id="MobiDB-lite"/>
    </source>
</evidence>
<feature type="region of interest" description="Disordered" evidence="1">
    <location>
        <begin position="445"/>
        <end position="464"/>
    </location>
</feature>
<comment type="caution">
    <text evidence="3">The sequence shown here is derived from an EMBL/GenBank/DDBJ whole genome shotgun (WGS) entry which is preliminary data.</text>
</comment>
<feature type="domain" description="Tesmin/TSO1-like CXC" evidence="2">
    <location>
        <begin position="366"/>
        <end position="408"/>
    </location>
</feature>
<accession>A0A4Y2G3B1</accession>
<dbReference type="InterPro" id="IPR033467">
    <property type="entry name" value="Tesmin/TSO1-like_CXC"/>
</dbReference>
<feature type="compositionally biased region" description="Basic and acidic residues" evidence="1">
    <location>
        <begin position="446"/>
        <end position="455"/>
    </location>
</feature>
<reference evidence="3 4" key="1">
    <citation type="journal article" date="2019" name="Sci. Rep.">
        <title>Orb-weaving spider Araneus ventricosus genome elucidates the spidroin gene catalogue.</title>
        <authorList>
            <person name="Kono N."/>
            <person name="Nakamura H."/>
            <person name="Ohtoshi R."/>
            <person name="Moran D.A.P."/>
            <person name="Shinohara A."/>
            <person name="Yoshida Y."/>
            <person name="Fujiwara M."/>
            <person name="Mori M."/>
            <person name="Tomita M."/>
            <person name="Arakawa K."/>
        </authorList>
    </citation>
    <scope>NUCLEOTIDE SEQUENCE [LARGE SCALE GENOMIC DNA]</scope>
</reference>
<dbReference type="AlphaFoldDB" id="A0A4Y2G3B1"/>
<protein>
    <recommendedName>
        <fullName evidence="2">Tesmin/TSO1-like CXC domain-containing protein</fullName>
    </recommendedName>
</protein>
<name>A0A4Y2G3B1_ARAVE</name>
<evidence type="ECO:0000259" key="2">
    <source>
        <dbReference type="SMART" id="SM01114"/>
    </source>
</evidence>
<sequence>MKSFAVEETISTPFQIKNEGGGTWSRLWDRRVPGLKRNSIEDPPVYVNLMHVKSDFVGQTSSHWSGVAVWREDDNSSVVLAISPRFKIAWWFSHHIPFLINDVLISIISGVVGTVDVNCHLSHELGCEGISRIVGGNFGNVKFKRKNKVITLASVNNSGKIGKEKNTVDPLTLFHRICVAKQSHEDLKMFFAFELSSFPLSLFNEEGMRKGTKSSLFSALTSTKIDAVQGKNNFVVVHGGHLLHKVVWQRIMNFGDISKSYLTYSQTHYGSNVAVVFDGYPSYVTGKSTKSAERIRRANLHSSHEVIFNEATCPEISQEQFLANERNKIQKWLRHEKNPLEWGWVRTRFGLSPRKIERDAAPESLLKIISCNCKKGCKNACGCRKAGLICSSLCTCSLGEACENVSDINLLEDSIEDEDDTPSSINNFIYENIEDLYLQLNEEDKEQQTELEDFRPVPSKRQKL</sequence>
<evidence type="ECO:0000313" key="4">
    <source>
        <dbReference type="Proteomes" id="UP000499080"/>
    </source>
</evidence>
<evidence type="ECO:0000313" key="3">
    <source>
        <dbReference type="EMBL" id="GBM47276.1"/>
    </source>
</evidence>
<dbReference type="SMART" id="SM01114">
    <property type="entry name" value="CXC"/>
    <property type="match status" value="1"/>
</dbReference>